<evidence type="ECO:0000313" key="6">
    <source>
        <dbReference type="Proteomes" id="UP000314251"/>
    </source>
</evidence>
<dbReference type="Proteomes" id="UP000314251">
    <property type="component" value="Unassembled WGS sequence"/>
</dbReference>
<dbReference type="InterPro" id="IPR029044">
    <property type="entry name" value="Nucleotide-diphossugar_trans"/>
</dbReference>
<dbReference type="PANTHER" id="PTHR43685:SF5">
    <property type="entry name" value="GLYCOSYLTRANSFERASE EPSE-RELATED"/>
    <property type="match status" value="1"/>
</dbReference>
<dbReference type="PANTHER" id="PTHR43685">
    <property type="entry name" value="GLYCOSYLTRANSFERASE"/>
    <property type="match status" value="1"/>
</dbReference>
<protein>
    <submittedName>
        <fullName evidence="5">Glycosyltransferase</fullName>
    </submittedName>
</protein>
<dbReference type="Gene3D" id="3.90.550.10">
    <property type="entry name" value="Spore Coat Polysaccharide Biosynthesis Protein SpsA, Chain A"/>
    <property type="match status" value="1"/>
</dbReference>
<evidence type="ECO:0000256" key="2">
    <source>
        <dbReference type="ARBA" id="ARBA00022676"/>
    </source>
</evidence>
<proteinExistence type="inferred from homology"/>
<feature type="domain" description="Glycosyltransferase 2-like" evidence="4">
    <location>
        <begin position="14"/>
        <end position="111"/>
    </location>
</feature>
<reference evidence="5" key="1">
    <citation type="submission" date="2019-10" db="EMBL/GenBank/DDBJ databases">
        <title>Nonomuraea sp. nov., isolated from Phyllanthus amarus.</title>
        <authorList>
            <person name="Klykleung N."/>
            <person name="Tanasupawat S."/>
        </authorList>
    </citation>
    <scope>NUCLEOTIDE SEQUENCE [LARGE SCALE GENOMIC DNA]</scope>
    <source>
        <strain evidence="5">3MP-10</strain>
    </source>
</reference>
<sequence>MNQRLVTVVTAVHAPSAPFLAEAYESIRAQELPAGWDWQWVIQEDGVSDTVRQAVPEDPRISFGQGRPGGPGVARTMGLARAEGAFLKVLDSDDMLTPGTLARDLAVLTRSPSVGWTTSRALDLFPDGSTKGFDQDPQDGPLERGEVFRHWRANDHRPQVIPGSLCVRTELVLALGGWMALPASEDTGLLLALNTVSRGWFIREPGLYYRKWPGQVTSQAPHVDKEERAARAAVAEARVRALEALGGWRFPSSVATATGG</sequence>
<accession>A0A5N6ASN5</accession>
<comment type="caution">
    <text evidence="5">The sequence shown here is derived from an EMBL/GenBank/DDBJ whole genome shotgun (WGS) entry which is preliminary data.</text>
</comment>
<comment type="similarity">
    <text evidence="1">Belongs to the glycosyltransferase 2 family.</text>
</comment>
<keyword evidence="3" id="KW-0808">Transferase</keyword>
<evidence type="ECO:0000256" key="1">
    <source>
        <dbReference type="ARBA" id="ARBA00006739"/>
    </source>
</evidence>
<evidence type="ECO:0000313" key="5">
    <source>
        <dbReference type="EMBL" id="KAB8171116.1"/>
    </source>
</evidence>
<keyword evidence="6" id="KW-1185">Reference proteome</keyword>
<organism evidence="5 6">
    <name type="scientific">Streptomyces mimosae</name>
    <dbReference type="NCBI Taxonomy" id="2586635"/>
    <lineage>
        <taxon>Bacteria</taxon>
        <taxon>Bacillati</taxon>
        <taxon>Actinomycetota</taxon>
        <taxon>Actinomycetes</taxon>
        <taxon>Kitasatosporales</taxon>
        <taxon>Streptomycetaceae</taxon>
        <taxon>Streptomyces</taxon>
    </lineage>
</organism>
<dbReference type="GO" id="GO:0016757">
    <property type="term" value="F:glycosyltransferase activity"/>
    <property type="evidence" value="ECO:0007669"/>
    <property type="project" value="UniProtKB-KW"/>
</dbReference>
<dbReference type="InterPro" id="IPR050834">
    <property type="entry name" value="Glycosyltransf_2"/>
</dbReference>
<dbReference type="RefSeq" id="WP_139665799.1">
    <property type="nucleotide sequence ID" value="NZ_VDLY02000001.1"/>
</dbReference>
<evidence type="ECO:0000259" key="4">
    <source>
        <dbReference type="Pfam" id="PF00535"/>
    </source>
</evidence>
<name>A0A5N6ASN5_9ACTN</name>
<gene>
    <name evidence="5" type="ORF">FH607_002015</name>
</gene>
<dbReference type="EMBL" id="VDLY02000001">
    <property type="protein sequence ID" value="KAB8171116.1"/>
    <property type="molecule type" value="Genomic_DNA"/>
</dbReference>
<dbReference type="OrthoDB" id="4529776at2"/>
<keyword evidence="2" id="KW-0328">Glycosyltransferase</keyword>
<dbReference type="Pfam" id="PF00535">
    <property type="entry name" value="Glycos_transf_2"/>
    <property type="match status" value="1"/>
</dbReference>
<evidence type="ECO:0000256" key="3">
    <source>
        <dbReference type="ARBA" id="ARBA00022679"/>
    </source>
</evidence>
<dbReference type="AlphaFoldDB" id="A0A5N6ASN5"/>
<dbReference type="InterPro" id="IPR001173">
    <property type="entry name" value="Glyco_trans_2-like"/>
</dbReference>
<dbReference type="SUPFAM" id="SSF53448">
    <property type="entry name" value="Nucleotide-diphospho-sugar transferases"/>
    <property type="match status" value="1"/>
</dbReference>